<dbReference type="InterPro" id="IPR000742">
    <property type="entry name" value="EGF"/>
</dbReference>
<dbReference type="Pfam" id="PF22633">
    <property type="entry name" value="F5_F8_type_C_2"/>
    <property type="match status" value="1"/>
</dbReference>
<reference evidence="7" key="1">
    <citation type="submission" date="2014-12" db="EMBL/GenBank/DDBJ databases">
        <title>Insight into the proteome of Arion vulgaris.</title>
        <authorList>
            <person name="Aradska J."/>
            <person name="Bulat T."/>
            <person name="Smidak R."/>
            <person name="Sarate P."/>
            <person name="Gangsoo J."/>
            <person name="Sialana F."/>
            <person name="Bilban M."/>
            <person name="Lubec G."/>
        </authorList>
    </citation>
    <scope>NUCLEOTIDE SEQUENCE</scope>
    <source>
        <tissue evidence="7">Skin</tissue>
    </source>
</reference>
<dbReference type="AlphaFoldDB" id="A0A0B7B6Z9"/>
<dbReference type="GO" id="GO:0005044">
    <property type="term" value="F:scavenger receptor activity"/>
    <property type="evidence" value="ECO:0007669"/>
    <property type="project" value="InterPro"/>
</dbReference>
<keyword evidence="2" id="KW-0479">Metal-binding</keyword>
<evidence type="ECO:0000256" key="4">
    <source>
        <dbReference type="ARBA" id="ARBA00023157"/>
    </source>
</evidence>
<feature type="domain" description="EGF-like" evidence="5">
    <location>
        <begin position="461"/>
        <end position="494"/>
    </location>
</feature>
<evidence type="ECO:0000256" key="1">
    <source>
        <dbReference type="ARBA" id="ARBA00022536"/>
    </source>
</evidence>
<evidence type="ECO:0000259" key="6">
    <source>
        <dbReference type="SMART" id="SM00607"/>
    </source>
</evidence>
<gene>
    <name evidence="7" type="primary">ORF163023</name>
</gene>
<name>A0A0B7B6Z9_9EUPU</name>
<protein>
    <recommendedName>
        <fullName evidence="8">Fucolectin tachylectin-4 pentraxin-1 domain-containing protein</fullName>
    </recommendedName>
</protein>
<feature type="non-terminal residue" evidence="7">
    <location>
        <position position="1"/>
    </location>
</feature>
<dbReference type="InterPro" id="IPR008979">
    <property type="entry name" value="Galactose-bd-like_sf"/>
</dbReference>
<dbReference type="Gene3D" id="2.60.120.260">
    <property type="entry name" value="Galactose-binding domain-like"/>
    <property type="match status" value="1"/>
</dbReference>
<feature type="domain" description="EGF-like" evidence="5">
    <location>
        <begin position="116"/>
        <end position="148"/>
    </location>
</feature>
<dbReference type="SMART" id="SM00181">
    <property type="entry name" value="EGF"/>
    <property type="match status" value="3"/>
</dbReference>
<evidence type="ECO:0000256" key="2">
    <source>
        <dbReference type="ARBA" id="ARBA00022723"/>
    </source>
</evidence>
<evidence type="ECO:0000313" key="7">
    <source>
        <dbReference type="EMBL" id="CEK88071.1"/>
    </source>
</evidence>
<organism evidence="7">
    <name type="scientific">Arion vulgaris</name>
    <dbReference type="NCBI Taxonomy" id="1028688"/>
    <lineage>
        <taxon>Eukaryota</taxon>
        <taxon>Metazoa</taxon>
        <taxon>Spiralia</taxon>
        <taxon>Lophotrochozoa</taxon>
        <taxon>Mollusca</taxon>
        <taxon>Gastropoda</taxon>
        <taxon>Heterobranchia</taxon>
        <taxon>Euthyneura</taxon>
        <taxon>Panpulmonata</taxon>
        <taxon>Eupulmonata</taxon>
        <taxon>Stylommatophora</taxon>
        <taxon>Helicina</taxon>
        <taxon>Arionoidea</taxon>
        <taxon>Arionidae</taxon>
        <taxon>Arion</taxon>
    </lineage>
</organism>
<sequence length="526" mass="55139">CPSGCAAGYSGESCTQVCPSGTYGIGCASTCSPNCAADGSGTSVCDAANGTCLLGCKDGYMSPMCTQVCPPGTYGKNCTLKCSQSCKTDTSGIPICDKANGTCLNGTCDNGWFGTDCKYKCRCSGNVCPTADGQCSSCMSGWFGPACQYVNLAQVSDLPSMEPLLTDNNDTTCLPMNSTSTSVNITWSMPYTFTWMRITVQNPALLSNIAVRFNSTQVACSTLKNATVNSQTLDIHCHQIGLVTQVTLMGSGVSSLCSVYISGGRDVALRQNTTQSSTYATYGSDKAVDGNTDPQFSITNTCTATNLETNPSWSVRFSIPEAVNRYVLYNRDTNPERLVNFNFTSLNSANAVVYNYMDASTTPLSVYTIVTTTATVSTVTIQLSGTNKLLTICEFEIYGDSACAVGMYGRNCEKMCNCANNNDPCFVSTGGCPSGCAPGYLGESCTQICNPGKYGAQCGLSCSQNCMGSGTACSNIDGTCLQGCKTGYKPPTCQELNAGNSYKSSFGAIVRAVVGAVATLVIAMKF</sequence>
<accession>A0A0B7B6Z9</accession>
<dbReference type="InterPro" id="IPR042635">
    <property type="entry name" value="MEGF10/SREC1/2-like"/>
</dbReference>
<proteinExistence type="predicted"/>
<dbReference type="SUPFAM" id="SSF49785">
    <property type="entry name" value="Galactose-binding domain-like"/>
    <property type="match status" value="1"/>
</dbReference>
<dbReference type="InterPro" id="IPR006585">
    <property type="entry name" value="FTP1"/>
</dbReference>
<dbReference type="PANTHER" id="PTHR24043:SF8">
    <property type="entry name" value="EGF-LIKE DOMAIN-CONTAINING PROTEIN"/>
    <property type="match status" value="1"/>
</dbReference>
<evidence type="ECO:0000256" key="3">
    <source>
        <dbReference type="ARBA" id="ARBA00022837"/>
    </source>
</evidence>
<dbReference type="Gene3D" id="2.170.300.10">
    <property type="entry name" value="Tie2 ligand-binding domain superfamily"/>
    <property type="match status" value="1"/>
</dbReference>
<dbReference type="PANTHER" id="PTHR24043">
    <property type="entry name" value="SCAVENGER RECEPTOR CLASS F"/>
    <property type="match status" value="1"/>
</dbReference>
<keyword evidence="1" id="KW-0245">EGF-like domain</keyword>
<feature type="domain" description="Fucolectin tachylectin-4 pentraxin-1" evidence="6">
    <location>
        <begin position="264"/>
        <end position="406"/>
    </location>
</feature>
<feature type="domain" description="EGF-like" evidence="5">
    <location>
        <begin position="34"/>
        <end position="79"/>
    </location>
</feature>
<evidence type="ECO:0008006" key="8">
    <source>
        <dbReference type="Google" id="ProtNLM"/>
    </source>
</evidence>
<dbReference type="EMBL" id="HACG01041206">
    <property type="protein sequence ID" value="CEK88071.1"/>
    <property type="molecule type" value="Transcribed_RNA"/>
</dbReference>
<dbReference type="GO" id="GO:0046872">
    <property type="term" value="F:metal ion binding"/>
    <property type="evidence" value="ECO:0007669"/>
    <property type="project" value="UniProtKB-KW"/>
</dbReference>
<evidence type="ECO:0000259" key="5">
    <source>
        <dbReference type="SMART" id="SM00181"/>
    </source>
</evidence>
<keyword evidence="4" id="KW-1015">Disulfide bond</keyword>
<dbReference type="SMART" id="SM00607">
    <property type="entry name" value="FTP"/>
    <property type="match status" value="1"/>
</dbReference>
<keyword evidence="3" id="KW-0106">Calcium</keyword>